<dbReference type="NCBIfam" id="TIGR02532">
    <property type="entry name" value="IV_pilin_GFxxxE"/>
    <property type="match status" value="1"/>
</dbReference>
<keyword evidence="1" id="KW-0472">Membrane</keyword>
<name>A0A942V2N2_9FIRM</name>
<dbReference type="InterPro" id="IPR012902">
    <property type="entry name" value="N_methyl_site"/>
</dbReference>
<organism evidence="2 3">
    <name type="scientific">Anaeromonas frigoriresistens</name>
    <dbReference type="NCBI Taxonomy" id="2683708"/>
    <lineage>
        <taxon>Bacteria</taxon>
        <taxon>Bacillati</taxon>
        <taxon>Bacillota</taxon>
        <taxon>Tissierellia</taxon>
        <taxon>Tissierellales</taxon>
        <taxon>Thermohalobacteraceae</taxon>
        <taxon>Anaeromonas</taxon>
    </lineage>
</organism>
<proteinExistence type="predicted"/>
<feature type="transmembrane region" description="Helical" evidence="1">
    <location>
        <begin position="20"/>
        <end position="39"/>
    </location>
</feature>
<gene>
    <name evidence="2" type="ORF">GOQ27_16160</name>
</gene>
<sequence length="132" mass="14307">MIKAIQKRIKNNKGFTLVELIVVLAILGIIAAIAVPKFLDFQDDAAWKADIASAANIGKTAELAYANGDIDDTTTDILTELESKYLDNNQTTPQYGTNTFDVTITDGKAEIKYGSGGTVLYPNPPDDKPEKK</sequence>
<evidence type="ECO:0000256" key="1">
    <source>
        <dbReference type="SAM" id="Phobius"/>
    </source>
</evidence>
<dbReference type="Pfam" id="PF07963">
    <property type="entry name" value="N_methyl"/>
    <property type="match status" value="1"/>
</dbReference>
<keyword evidence="3" id="KW-1185">Reference proteome</keyword>
<dbReference type="Proteomes" id="UP000724672">
    <property type="component" value="Unassembled WGS sequence"/>
</dbReference>
<dbReference type="EMBL" id="WSFT01000053">
    <property type="protein sequence ID" value="MBS4540012.1"/>
    <property type="molecule type" value="Genomic_DNA"/>
</dbReference>
<dbReference type="RefSeq" id="WP_203367910.1">
    <property type="nucleotide sequence ID" value="NZ_WSFT01000053.1"/>
</dbReference>
<protein>
    <submittedName>
        <fullName evidence="2">Prepilin-type N-terminal cleavage/methylation domain-containing protein</fullName>
    </submittedName>
</protein>
<dbReference type="PROSITE" id="PS00409">
    <property type="entry name" value="PROKAR_NTER_METHYL"/>
    <property type="match status" value="1"/>
</dbReference>
<evidence type="ECO:0000313" key="3">
    <source>
        <dbReference type="Proteomes" id="UP000724672"/>
    </source>
</evidence>
<evidence type="ECO:0000313" key="2">
    <source>
        <dbReference type="EMBL" id="MBS4540012.1"/>
    </source>
</evidence>
<reference evidence="2" key="1">
    <citation type="submission" date="2019-12" db="EMBL/GenBank/DDBJ databases">
        <title>Clostridiaceae gen. nov. sp. nov., isolated from sediment in Xinjiang, China.</title>
        <authorList>
            <person name="Zhang R."/>
        </authorList>
    </citation>
    <scope>NUCLEOTIDE SEQUENCE</scope>
    <source>
        <strain evidence="2">D2Q-11</strain>
    </source>
</reference>
<dbReference type="SUPFAM" id="SSF54523">
    <property type="entry name" value="Pili subunits"/>
    <property type="match status" value="1"/>
</dbReference>
<keyword evidence="1" id="KW-0812">Transmembrane</keyword>
<keyword evidence="1" id="KW-1133">Transmembrane helix</keyword>
<comment type="caution">
    <text evidence="2">The sequence shown here is derived from an EMBL/GenBank/DDBJ whole genome shotgun (WGS) entry which is preliminary data.</text>
</comment>
<dbReference type="Gene3D" id="3.30.700.10">
    <property type="entry name" value="Glycoprotein, Type 4 Pilin"/>
    <property type="match status" value="1"/>
</dbReference>
<dbReference type="AlphaFoldDB" id="A0A942V2N2"/>
<dbReference type="InterPro" id="IPR045584">
    <property type="entry name" value="Pilin-like"/>
</dbReference>
<accession>A0A942V2N2</accession>